<dbReference type="PANTHER" id="PTHR12159">
    <property type="entry name" value="G/T AND G/U MISMATCH-SPECIFIC DNA GLYCOSYLASE"/>
    <property type="match status" value="1"/>
</dbReference>
<evidence type="ECO:0000256" key="3">
    <source>
        <dbReference type="ARBA" id="ARBA00023204"/>
    </source>
</evidence>
<dbReference type="InterPro" id="IPR005122">
    <property type="entry name" value="Uracil-DNA_glycosylase-like"/>
</dbReference>
<dbReference type="PANTHER" id="PTHR12159:SF9">
    <property type="entry name" value="G_T MISMATCH-SPECIFIC THYMINE DNA GLYCOSYLASE"/>
    <property type="match status" value="1"/>
</dbReference>
<dbReference type="Gene3D" id="3.40.470.10">
    <property type="entry name" value="Uracil-DNA glycosylase-like domain"/>
    <property type="match status" value="1"/>
</dbReference>
<evidence type="ECO:0000259" key="5">
    <source>
        <dbReference type="Pfam" id="PF03167"/>
    </source>
</evidence>
<dbReference type="SUPFAM" id="SSF52141">
    <property type="entry name" value="Uracil-DNA glycosylase-like"/>
    <property type="match status" value="1"/>
</dbReference>
<dbReference type="EMBL" id="JALJOV010000151">
    <property type="protein sequence ID" value="KAK9866565.1"/>
    <property type="molecule type" value="Genomic_DNA"/>
</dbReference>
<name>A0AAW1TC85_9CHLO</name>
<comment type="caution">
    <text evidence="6">The sequence shown here is derived from an EMBL/GenBank/DDBJ whole genome shotgun (WGS) entry which is preliminary data.</text>
</comment>
<dbReference type="InterPro" id="IPR015637">
    <property type="entry name" value="MUG/TDG"/>
</dbReference>
<keyword evidence="1" id="KW-0227">DNA damage</keyword>
<keyword evidence="2" id="KW-0378">Hydrolase</keyword>
<accession>A0AAW1TC85</accession>
<evidence type="ECO:0000256" key="2">
    <source>
        <dbReference type="ARBA" id="ARBA00022801"/>
    </source>
</evidence>
<evidence type="ECO:0000313" key="6">
    <source>
        <dbReference type="EMBL" id="KAK9866565.1"/>
    </source>
</evidence>
<protein>
    <recommendedName>
        <fullName evidence="5">Uracil-DNA glycosylase-like domain-containing protein</fullName>
    </recommendedName>
</protein>
<dbReference type="Proteomes" id="UP001485043">
    <property type="component" value="Unassembled WGS sequence"/>
</dbReference>
<evidence type="ECO:0000313" key="7">
    <source>
        <dbReference type="Proteomes" id="UP001485043"/>
    </source>
</evidence>
<dbReference type="InterPro" id="IPR036895">
    <property type="entry name" value="Uracil-DNA_glycosylase-like_sf"/>
</dbReference>
<feature type="compositionally biased region" description="Low complexity" evidence="4">
    <location>
        <begin position="28"/>
        <end position="44"/>
    </location>
</feature>
<sequence length="533" mass="58506">MFEAFSCTSKASAEQASAGPGDPENRALAKAKLSSSPVSPLAASRKSESASKRQKTKADLTNAPGLPARLGCSPLRLIVVGANPSEHAWLSGHYYSNPGNWMWRILKETGIAPSTIRGSMDDELMQREAGVGFIDIGVGHPCTQLSAISSETFQSWIETFYRLLMDHVQQACESGGCICGRCGCPSIVAFSGKRQFMELMNFGRARRDRLKKLDTGQQLEGPAGWPLPPSTQLWVMTSTSGLIRCRSPSPLRPPHQGPQEPQLCLMSGTVVHDKLDKPRSLISADSVGTHHYLELPVLLGKTSTSFLQPVSFFVSWQGVLTLAYRGFPPPIVSLKRQIEASHPGLNTENPGSRWPKTSLGALKDDKRLTPDQLKCLNSICERESVIFTAGDDALRVRMDTAGVALYECRSCEKLLSYQESKLDQNIDSSEASVEEQGRVQHILTEAHDPNYWFSVSKDGNRETHYRGPHLGASLIHKLRSGSPAGHTNRSGLAHAVLFGTINHFRKKVEEELPGLYAWFSDESLHVTFRALMG</sequence>
<dbReference type="GO" id="GO:0008263">
    <property type="term" value="F:pyrimidine-specific mismatch base pair DNA N-glycosylase activity"/>
    <property type="evidence" value="ECO:0007669"/>
    <property type="project" value="TreeGrafter"/>
</dbReference>
<evidence type="ECO:0000256" key="4">
    <source>
        <dbReference type="SAM" id="MobiDB-lite"/>
    </source>
</evidence>
<proteinExistence type="predicted"/>
<organism evidence="6 7">
    <name type="scientific">Apatococcus fuscideae</name>
    <dbReference type="NCBI Taxonomy" id="2026836"/>
    <lineage>
        <taxon>Eukaryota</taxon>
        <taxon>Viridiplantae</taxon>
        <taxon>Chlorophyta</taxon>
        <taxon>core chlorophytes</taxon>
        <taxon>Trebouxiophyceae</taxon>
        <taxon>Chlorellales</taxon>
        <taxon>Chlorellaceae</taxon>
        <taxon>Apatococcus</taxon>
    </lineage>
</organism>
<dbReference type="Pfam" id="PF03167">
    <property type="entry name" value="UDG"/>
    <property type="match status" value="1"/>
</dbReference>
<evidence type="ECO:0000256" key="1">
    <source>
        <dbReference type="ARBA" id="ARBA00022763"/>
    </source>
</evidence>
<dbReference type="AlphaFoldDB" id="A0AAW1TC85"/>
<feature type="compositionally biased region" description="Polar residues" evidence="4">
    <location>
        <begin position="1"/>
        <end position="15"/>
    </location>
</feature>
<gene>
    <name evidence="6" type="ORF">WJX84_005361</name>
</gene>
<reference evidence="6 7" key="1">
    <citation type="journal article" date="2024" name="Nat. Commun.">
        <title>Phylogenomics reveals the evolutionary origins of lichenization in chlorophyte algae.</title>
        <authorList>
            <person name="Puginier C."/>
            <person name="Libourel C."/>
            <person name="Otte J."/>
            <person name="Skaloud P."/>
            <person name="Haon M."/>
            <person name="Grisel S."/>
            <person name="Petersen M."/>
            <person name="Berrin J.G."/>
            <person name="Delaux P.M."/>
            <person name="Dal Grande F."/>
            <person name="Keller J."/>
        </authorList>
    </citation>
    <scope>NUCLEOTIDE SEQUENCE [LARGE SCALE GENOMIC DNA]</scope>
    <source>
        <strain evidence="6 7">SAG 2523</strain>
    </source>
</reference>
<keyword evidence="7" id="KW-1185">Reference proteome</keyword>
<dbReference type="GO" id="GO:0006285">
    <property type="term" value="P:base-excision repair, AP site formation"/>
    <property type="evidence" value="ECO:0007669"/>
    <property type="project" value="InterPro"/>
</dbReference>
<feature type="domain" description="Uracil-DNA glycosylase-like" evidence="5">
    <location>
        <begin position="71"/>
        <end position="118"/>
    </location>
</feature>
<keyword evidence="3" id="KW-0234">DNA repair</keyword>
<dbReference type="GO" id="GO:0004844">
    <property type="term" value="F:uracil DNA N-glycosylase activity"/>
    <property type="evidence" value="ECO:0007669"/>
    <property type="project" value="TreeGrafter"/>
</dbReference>
<feature type="region of interest" description="Disordered" evidence="4">
    <location>
        <begin position="1"/>
        <end position="63"/>
    </location>
</feature>